<dbReference type="InterPro" id="IPR001932">
    <property type="entry name" value="PPM-type_phosphatase-like_dom"/>
</dbReference>
<comment type="caution">
    <text evidence="4">The sequence shown here is derived from an EMBL/GenBank/DDBJ whole genome shotgun (WGS) entry which is preliminary data.</text>
</comment>
<name>A0A918YZK0_9ACTN</name>
<organism evidence="4 5">
    <name type="scientific">Streptomyces capitiformicae</name>
    <dbReference type="NCBI Taxonomy" id="2014920"/>
    <lineage>
        <taxon>Bacteria</taxon>
        <taxon>Bacillati</taxon>
        <taxon>Actinomycetota</taxon>
        <taxon>Actinomycetes</taxon>
        <taxon>Kitasatosporales</taxon>
        <taxon>Streptomycetaceae</taxon>
        <taxon>Streptomyces</taxon>
    </lineage>
</organism>
<dbReference type="SUPFAM" id="SSF81606">
    <property type="entry name" value="PP2C-like"/>
    <property type="match status" value="1"/>
</dbReference>
<dbReference type="Proteomes" id="UP000603227">
    <property type="component" value="Unassembled WGS sequence"/>
</dbReference>
<keyword evidence="1" id="KW-0418">Kinase</keyword>
<dbReference type="FunFam" id="3.30.565.10:FF:000028">
    <property type="entry name" value="PAS sensor protein"/>
    <property type="match status" value="1"/>
</dbReference>
<dbReference type="InterPro" id="IPR036890">
    <property type="entry name" value="HATPase_C_sf"/>
</dbReference>
<dbReference type="Gene3D" id="3.60.40.10">
    <property type="entry name" value="PPM-type phosphatase domain"/>
    <property type="match status" value="1"/>
</dbReference>
<keyword evidence="1" id="KW-0723">Serine/threonine-protein kinase</keyword>
<keyword evidence="5" id="KW-1185">Reference proteome</keyword>
<dbReference type="CDD" id="cd16936">
    <property type="entry name" value="HATPase_RsbW-like"/>
    <property type="match status" value="1"/>
</dbReference>
<dbReference type="Gene3D" id="3.30.565.10">
    <property type="entry name" value="Histidine kinase-like ATPase, C-terminal domain"/>
    <property type="match status" value="1"/>
</dbReference>
<protein>
    <submittedName>
        <fullName evidence="4">Uncharacterized protein</fullName>
    </submittedName>
</protein>
<dbReference type="GO" id="GO:0004674">
    <property type="term" value="F:protein serine/threonine kinase activity"/>
    <property type="evidence" value="ECO:0007669"/>
    <property type="project" value="UniProtKB-KW"/>
</dbReference>
<evidence type="ECO:0000313" key="5">
    <source>
        <dbReference type="Proteomes" id="UP000603227"/>
    </source>
</evidence>
<dbReference type="AlphaFoldDB" id="A0A918YZK0"/>
<dbReference type="PANTHER" id="PTHR35526:SF3">
    <property type="entry name" value="ANTI-SIGMA-F FACTOR RSBW"/>
    <property type="match status" value="1"/>
</dbReference>
<dbReference type="Pfam" id="PF13581">
    <property type="entry name" value="HATPase_c_2"/>
    <property type="match status" value="1"/>
</dbReference>
<feature type="domain" description="PPM-type phosphatase" evidence="2">
    <location>
        <begin position="3"/>
        <end position="79"/>
    </location>
</feature>
<accession>A0A918YZK0</accession>
<evidence type="ECO:0000259" key="2">
    <source>
        <dbReference type="Pfam" id="PF07228"/>
    </source>
</evidence>
<dbReference type="Pfam" id="PF07228">
    <property type="entry name" value="SpoIIE"/>
    <property type="match status" value="1"/>
</dbReference>
<evidence type="ECO:0000259" key="3">
    <source>
        <dbReference type="Pfam" id="PF13581"/>
    </source>
</evidence>
<keyword evidence="1" id="KW-0808">Transferase</keyword>
<evidence type="ECO:0000256" key="1">
    <source>
        <dbReference type="ARBA" id="ARBA00022527"/>
    </source>
</evidence>
<dbReference type="InterPro" id="IPR036457">
    <property type="entry name" value="PPM-type-like_dom_sf"/>
</dbReference>
<dbReference type="SUPFAM" id="SSF55874">
    <property type="entry name" value="ATPase domain of HSP90 chaperone/DNA topoisomerase II/histidine kinase"/>
    <property type="match status" value="1"/>
</dbReference>
<proteinExistence type="predicted"/>
<sequence>MGGGLPFETAEFTLPEGSRLVLYTDGLIEDRHRDIDVGLEKLRDALAHPGRNPEETCQAVLSALLPARPSDDIALLVAQSRLLDPSQVAEWDVPSDPALVAGIRADVTYRLEEWGMEELTFSTELVISELVTNAIRYGTDPIGLRLLRDRSVLICEVADGSSTSPHLRRAAATDEGGRGLFLVAQFTQRWGTRYMPRGKVIWTEQSLHSPAPEPDLDMADALLEQWGDAD</sequence>
<dbReference type="EMBL" id="BNAT01000016">
    <property type="protein sequence ID" value="GHE30277.1"/>
    <property type="molecule type" value="Genomic_DNA"/>
</dbReference>
<reference evidence="4" key="1">
    <citation type="journal article" date="2014" name="Int. J. Syst. Evol. Microbiol.">
        <title>Complete genome sequence of Corynebacterium casei LMG S-19264T (=DSM 44701T), isolated from a smear-ripened cheese.</title>
        <authorList>
            <consortium name="US DOE Joint Genome Institute (JGI-PGF)"/>
            <person name="Walter F."/>
            <person name="Albersmeier A."/>
            <person name="Kalinowski J."/>
            <person name="Ruckert C."/>
        </authorList>
    </citation>
    <scope>NUCLEOTIDE SEQUENCE</scope>
    <source>
        <strain evidence="4">CGMCC 4.7403</strain>
    </source>
</reference>
<reference evidence="4" key="2">
    <citation type="submission" date="2020-09" db="EMBL/GenBank/DDBJ databases">
        <authorList>
            <person name="Sun Q."/>
            <person name="Zhou Y."/>
        </authorList>
    </citation>
    <scope>NUCLEOTIDE SEQUENCE</scope>
    <source>
        <strain evidence="4">CGMCC 4.7403</strain>
    </source>
</reference>
<feature type="domain" description="Histidine kinase/HSP90-like ATPase" evidence="3">
    <location>
        <begin position="93"/>
        <end position="202"/>
    </location>
</feature>
<dbReference type="InterPro" id="IPR003594">
    <property type="entry name" value="HATPase_dom"/>
</dbReference>
<dbReference type="InterPro" id="IPR050267">
    <property type="entry name" value="Anti-sigma-factor_SerPK"/>
</dbReference>
<evidence type="ECO:0000313" key="4">
    <source>
        <dbReference type="EMBL" id="GHE30277.1"/>
    </source>
</evidence>
<dbReference type="PANTHER" id="PTHR35526">
    <property type="entry name" value="ANTI-SIGMA-F FACTOR RSBW-RELATED"/>
    <property type="match status" value="1"/>
</dbReference>
<gene>
    <name evidence="4" type="ORF">GCM10017771_46410</name>
</gene>